<feature type="region of interest" description="Disordered" evidence="1">
    <location>
        <begin position="129"/>
        <end position="167"/>
    </location>
</feature>
<dbReference type="RefSeq" id="WP_184981702.1">
    <property type="nucleotide sequence ID" value="NZ_BAAALO010000035.1"/>
</dbReference>
<dbReference type="AlphaFoldDB" id="A0A7X0M6H9"/>
<evidence type="ECO:0008006" key="4">
    <source>
        <dbReference type="Google" id="ProtNLM"/>
    </source>
</evidence>
<dbReference type="Proteomes" id="UP000555564">
    <property type="component" value="Unassembled WGS sequence"/>
</dbReference>
<accession>A0A7X0M6H9</accession>
<feature type="region of interest" description="Disordered" evidence="1">
    <location>
        <begin position="1"/>
        <end position="32"/>
    </location>
</feature>
<reference evidence="2 3" key="1">
    <citation type="submission" date="2020-08" db="EMBL/GenBank/DDBJ databases">
        <title>Sequencing the genomes of 1000 actinobacteria strains.</title>
        <authorList>
            <person name="Klenk H.-P."/>
        </authorList>
    </citation>
    <scope>NUCLEOTIDE SEQUENCE [LARGE SCALE GENOMIC DNA]</scope>
    <source>
        <strain evidence="2 3">DSM 44936</strain>
    </source>
</reference>
<gene>
    <name evidence="2" type="ORF">BJ992_003164</name>
</gene>
<evidence type="ECO:0000256" key="1">
    <source>
        <dbReference type="SAM" id="MobiDB-lite"/>
    </source>
</evidence>
<sequence length="167" mass="17268">MAENEPVAPVPAGEPSTTPRVTGATGPDDGTGTYWLSAPRRNGRTTIVPVLGVWLDGALHLAVSQTMHAPEPLGATADCAVTTDPRGMELVVRGVATRVLDPAALSRLAGVFTARYDSPFTLDDTTFRTGGDTPCPAGPSPYDVYKVTPTPPTPSANASPSGTPWSL</sequence>
<organism evidence="2 3">
    <name type="scientific">Sphaerisporangium rubeum</name>
    <dbReference type="NCBI Taxonomy" id="321317"/>
    <lineage>
        <taxon>Bacteria</taxon>
        <taxon>Bacillati</taxon>
        <taxon>Actinomycetota</taxon>
        <taxon>Actinomycetes</taxon>
        <taxon>Streptosporangiales</taxon>
        <taxon>Streptosporangiaceae</taxon>
        <taxon>Sphaerisporangium</taxon>
    </lineage>
</organism>
<feature type="compositionally biased region" description="Low complexity" evidence="1">
    <location>
        <begin position="22"/>
        <end position="32"/>
    </location>
</feature>
<evidence type="ECO:0000313" key="2">
    <source>
        <dbReference type="EMBL" id="MBB6473733.1"/>
    </source>
</evidence>
<keyword evidence="3" id="KW-1185">Reference proteome</keyword>
<dbReference type="Gene3D" id="2.30.110.10">
    <property type="entry name" value="Electron Transport, Fmn-binding Protein, Chain A"/>
    <property type="match status" value="1"/>
</dbReference>
<protein>
    <recommendedName>
        <fullName evidence="4">Pyridoxamine 5'-phosphate oxidase</fullName>
    </recommendedName>
</protein>
<dbReference type="SUPFAM" id="SSF50475">
    <property type="entry name" value="FMN-binding split barrel"/>
    <property type="match status" value="1"/>
</dbReference>
<name>A0A7X0M6H9_9ACTN</name>
<proteinExistence type="predicted"/>
<comment type="caution">
    <text evidence="2">The sequence shown here is derived from an EMBL/GenBank/DDBJ whole genome shotgun (WGS) entry which is preliminary data.</text>
</comment>
<dbReference type="InterPro" id="IPR012349">
    <property type="entry name" value="Split_barrel_FMN-bd"/>
</dbReference>
<evidence type="ECO:0000313" key="3">
    <source>
        <dbReference type="Proteomes" id="UP000555564"/>
    </source>
</evidence>
<feature type="compositionally biased region" description="Low complexity" evidence="1">
    <location>
        <begin position="155"/>
        <end position="167"/>
    </location>
</feature>
<dbReference type="EMBL" id="JACHIU010000001">
    <property type="protein sequence ID" value="MBB6473733.1"/>
    <property type="molecule type" value="Genomic_DNA"/>
</dbReference>